<evidence type="ECO:0000313" key="3">
    <source>
        <dbReference type="Proteomes" id="UP000762676"/>
    </source>
</evidence>
<organism evidence="2 3">
    <name type="scientific">Elysia marginata</name>
    <dbReference type="NCBI Taxonomy" id="1093978"/>
    <lineage>
        <taxon>Eukaryota</taxon>
        <taxon>Metazoa</taxon>
        <taxon>Spiralia</taxon>
        <taxon>Lophotrochozoa</taxon>
        <taxon>Mollusca</taxon>
        <taxon>Gastropoda</taxon>
        <taxon>Heterobranchia</taxon>
        <taxon>Euthyneura</taxon>
        <taxon>Panpulmonata</taxon>
        <taxon>Sacoglossa</taxon>
        <taxon>Placobranchoidea</taxon>
        <taxon>Plakobranchidae</taxon>
        <taxon>Elysia</taxon>
    </lineage>
</organism>
<sequence>MIVVVVVALSVLRSYADKTQHNVTGISFCLYYSYYSLHIFWECISFHLFSPSVTYVFTCVLQLEDVNNRLDILTNKVNRLADATSALTNSESETPPLDPVTLVSINRAPTPDGNVFTVHFIKNTDEVSADITAREYFEYKIVPDSLNAEADGRCSFSFTCARECKDMDSVNLLFTNTSESSVVKVELDNRGNHSLFQDQFTVPTLEIQHSADLVYDTGRNVSVKVSASYGDQRGYSSISSSLSVVALDTGTFMASAPNDWIQQTGRKRFLDTEETTLTIVTSNHSVSGLLHVSLTFTDQKAPLVRAMEVVRSIVLRPRNQEGPFPENFVEFKPSQDLNFHARVFEICKFDFDYSRTVEWIVEPTAEDNEDMMFQCVAKTPTKNVTRETEVVIQSEEFYIDRNNSGIEVDVDEDNPGFVNVTLNCTVVGRPVYDVSFREFKFVYDGDVYHYPIPYVTEQVTKTSQEGQTITVTTATINFTPHFLPIAGFSGAECRARGVGPHDYYFLEMPFTFEFEL</sequence>
<evidence type="ECO:0000313" key="2">
    <source>
        <dbReference type="EMBL" id="GFS16489.1"/>
    </source>
</evidence>
<dbReference type="Proteomes" id="UP000762676">
    <property type="component" value="Unassembled WGS sequence"/>
</dbReference>
<feature type="signal peptide" evidence="1">
    <location>
        <begin position="1"/>
        <end position="16"/>
    </location>
</feature>
<reference evidence="2 3" key="1">
    <citation type="journal article" date="2021" name="Elife">
        <title>Chloroplast acquisition without the gene transfer in kleptoplastic sea slugs, Plakobranchus ocellatus.</title>
        <authorList>
            <person name="Maeda T."/>
            <person name="Takahashi S."/>
            <person name="Yoshida T."/>
            <person name="Shimamura S."/>
            <person name="Takaki Y."/>
            <person name="Nagai Y."/>
            <person name="Toyoda A."/>
            <person name="Suzuki Y."/>
            <person name="Arimoto A."/>
            <person name="Ishii H."/>
            <person name="Satoh N."/>
            <person name="Nishiyama T."/>
            <person name="Hasebe M."/>
            <person name="Maruyama T."/>
            <person name="Minagawa J."/>
            <person name="Obokata J."/>
            <person name="Shigenobu S."/>
        </authorList>
    </citation>
    <scope>NUCLEOTIDE SEQUENCE [LARGE SCALE GENOMIC DNA]</scope>
</reference>
<protein>
    <recommendedName>
        <fullName evidence="4">Ig-like domain-containing protein</fullName>
    </recommendedName>
</protein>
<evidence type="ECO:0000256" key="1">
    <source>
        <dbReference type="SAM" id="SignalP"/>
    </source>
</evidence>
<keyword evidence="3" id="KW-1185">Reference proteome</keyword>
<evidence type="ECO:0008006" key="4">
    <source>
        <dbReference type="Google" id="ProtNLM"/>
    </source>
</evidence>
<dbReference type="EMBL" id="BMAT01002900">
    <property type="protein sequence ID" value="GFS16489.1"/>
    <property type="molecule type" value="Genomic_DNA"/>
</dbReference>
<dbReference type="AlphaFoldDB" id="A0AAV4J148"/>
<gene>
    <name evidence="2" type="ORF">ElyMa_001474600</name>
</gene>
<keyword evidence="1" id="KW-0732">Signal</keyword>
<name>A0AAV4J148_9GAST</name>
<proteinExistence type="predicted"/>
<comment type="caution">
    <text evidence="2">The sequence shown here is derived from an EMBL/GenBank/DDBJ whole genome shotgun (WGS) entry which is preliminary data.</text>
</comment>
<accession>A0AAV4J148</accession>
<feature type="chain" id="PRO_5043708190" description="Ig-like domain-containing protein" evidence="1">
    <location>
        <begin position="17"/>
        <end position="516"/>
    </location>
</feature>